<dbReference type="InterPro" id="IPR027417">
    <property type="entry name" value="P-loop_NTPase"/>
</dbReference>
<proteinExistence type="predicted"/>
<dbReference type="AlphaFoldDB" id="A0A7R6QXP8"/>
<dbReference type="RefSeq" id="WP_162071250.1">
    <property type="nucleotide sequence ID" value="NZ_AP022345.1"/>
</dbReference>
<keyword evidence="3" id="KW-1185">Reference proteome</keyword>
<accession>A0A7R6QXP8</accession>
<evidence type="ECO:0000259" key="1">
    <source>
        <dbReference type="Pfam" id="PF13614"/>
    </source>
</evidence>
<organism evidence="2 3">
    <name type="scientific">Fluviibacter phosphoraccumulans</name>
    <dbReference type="NCBI Taxonomy" id="1751046"/>
    <lineage>
        <taxon>Bacteria</taxon>
        <taxon>Pseudomonadati</taxon>
        <taxon>Pseudomonadota</taxon>
        <taxon>Betaproteobacteria</taxon>
        <taxon>Rhodocyclales</taxon>
        <taxon>Fluviibacteraceae</taxon>
        <taxon>Fluviibacter</taxon>
    </lineage>
</organism>
<sequence length="328" mass="36529">MKSLVVSINKGGVGKTTLVSQLGRYANQLGLRTLLIDLDDQGNLTRSLERQGSAQRLKRTVTEILFDPVSDADLGYTKFSVLAADGGLTKAVVETSQLKATHQGVERERATIAHQNFAEFLKQVSPHYDLCLIDGPPALDIRVMMALALADYALCPIQLAQESIEGMSHTLNGPRGILRIKGTVNNRLEFLGFLPNMVESTARQKEALLQLGEKLGHHFLRDDEGRVVLIPLRQSIRDAQGQGVSLATLARSNTQARDTWSKVRRIFDQILDRMELRPKIEALHEERLEAQRAEKAQQRLARICEPESALQDDLAVMDEAVREEVNHV</sequence>
<dbReference type="Pfam" id="PF13614">
    <property type="entry name" value="AAA_31"/>
    <property type="match status" value="1"/>
</dbReference>
<dbReference type="PANTHER" id="PTHR13696">
    <property type="entry name" value="P-LOOP CONTAINING NUCLEOSIDE TRIPHOSPHATE HYDROLASE"/>
    <property type="match status" value="1"/>
</dbReference>
<dbReference type="InterPro" id="IPR025669">
    <property type="entry name" value="AAA_dom"/>
</dbReference>
<evidence type="ECO:0000313" key="3">
    <source>
        <dbReference type="Proteomes" id="UP000463961"/>
    </source>
</evidence>
<reference evidence="3" key="1">
    <citation type="submission" date="2020-01" db="EMBL/GenBank/DDBJ databases">
        <title>Phosphoaccumulans saitamaens gen. nov., sp. nov., a polyphosphate accumulating bacterium isolated from surface river water.</title>
        <authorList>
            <person name="Watanabe K."/>
            <person name="Suda W."/>
        </authorList>
    </citation>
    <scope>NUCLEOTIDE SEQUENCE [LARGE SCALE GENOMIC DNA]</scope>
    <source>
        <strain evidence="3">ICHIAU1</strain>
    </source>
</reference>
<dbReference type="InterPro" id="IPR050678">
    <property type="entry name" value="DNA_Partitioning_ATPase"/>
</dbReference>
<dbReference type="PANTHER" id="PTHR13696:SF99">
    <property type="entry name" value="COBYRINIC ACID AC-DIAMIDE SYNTHASE"/>
    <property type="match status" value="1"/>
</dbReference>
<name>A0A7R6QXP8_9RHOO</name>
<dbReference type="Gene3D" id="3.40.50.300">
    <property type="entry name" value="P-loop containing nucleotide triphosphate hydrolases"/>
    <property type="match status" value="1"/>
</dbReference>
<dbReference type="EMBL" id="AP022345">
    <property type="protein sequence ID" value="BBU69011.1"/>
    <property type="molecule type" value="Genomic_DNA"/>
</dbReference>
<dbReference type="Proteomes" id="UP000463961">
    <property type="component" value="Chromosome"/>
</dbReference>
<protein>
    <submittedName>
        <fullName evidence="2">Cobyric acid synthase CobQ</fullName>
    </submittedName>
</protein>
<dbReference type="OrthoDB" id="9785810at2"/>
<feature type="domain" description="AAA" evidence="1">
    <location>
        <begin position="1"/>
        <end position="188"/>
    </location>
</feature>
<gene>
    <name evidence="2" type="primary">soj</name>
    <name evidence="2" type="ORF">ICHIAU1_12940</name>
</gene>
<evidence type="ECO:0000313" key="2">
    <source>
        <dbReference type="EMBL" id="BBU69011.1"/>
    </source>
</evidence>
<dbReference type="SUPFAM" id="SSF52540">
    <property type="entry name" value="P-loop containing nucleoside triphosphate hydrolases"/>
    <property type="match status" value="1"/>
</dbReference>
<dbReference type="CDD" id="cd02042">
    <property type="entry name" value="ParAB_family"/>
    <property type="match status" value="1"/>
</dbReference>